<proteinExistence type="predicted"/>
<sequence length="96" mass="10639">MDRDSYVCLSRVRHMVMLHGRVSPGVSFDFKSVYPTGLTLPKHTGVFTGHVSGKQAGTRAYGYPCDPSQFRPWPRHTGMSSAVWSKSVCMPCFATV</sequence>
<evidence type="ECO:0000313" key="2">
    <source>
        <dbReference type="Proteomes" id="UP000032142"/>
    </source>
</evidence>
<organism evidence="1 2">
    <name type="scientific">Gossypium arboreum</name>
    <name type="common">Tree cotton</name>
    <name type="synonym">Gossypium nanking</name>
    <dbReference type="NCBI Taxonomy" id="29729"/>
    <lineage>
        <taxon>Eukaryota</taxon>
        <taxon>Viridiplantae</taxon>
        <taxon>Streptophyta</taxon>
        <taxon>Embryophyta</taxon>
        <taxon>Tracheophyta</taxon>
        <taxon>Spermatophyta</taxon>
        <taxon>Magnoliopsida</taxon>
        <taxon>eudicotyledons</taxon>
        <taxon>Gunneridae</taxon>
        <taxon>Pentapetalae</taxon>
        <taxon>rosids</taxon>
        <taxon>malvids</taxon>
        <taxon>Malvales</taxon>
        <taxon>Malvaceae</taxon>
        <taxon>Malvoideae</taxon>
        <taxon>Gossypium</taxon>
    </lineage>
</organism>
<protein>
    <submittedName>
        <fullName evidence="1">CinA-like protein</fullName>
    </submittedName>
</protein>
<comment type="caution">
    <text evidence="1">The sequence shown here is derived from an EMBL/GenBank/DDBJ whole genome shotgun (WGS) entry which is preliminary data.</text>
</comment>
<evidence type="ECO:0000313" key="1">
    <source>
        <dbReference type="EMBL" id="KHG04345.1"/>
    </source>
</evidence>
<keyword evidence="2" id="KW-1185">Reference proteome</keyword>
<accession>A0A0B0MUE7</accession>
<dbReference type="Proteomes" id="UP000032142">
    <property type="component" value="Unassembled WGS sequence"/>
</dbReference>
<gene>
    <name evidence="1" type="ORF">F383_28472</name>
</gene>
<reference evidence="2" key="1">
    <citation type="submission" date="2014-09" db="EMBL/GenBank/DDBJ databases">
        <authorList>
            <person name="Mudge J."/>
            <person name="Ramaraj T."/>
            <person name="Lindquist I.E."/>
            <person name="Bharti A.K."/>
            <person name="Sundararajan A."/>
            <person name="Cameron C.T."/>
            <person name="Woodward J.E."/>
            <person name="May G.D."/>
            <person name="Brubaker C."/>
            <person name="Broadhvest J."/>
            <person name="Wilkins T.A."/>
        </authorList>
    </citation>
    <scope>NUCLEOTIDE SEQUENCE</scope>
    <source>
        <strain evidence="2">cv. AKA8401</strain>
    </source>
</reference>
<dbReference type="EMBL" id="JRRC01409814">
    <property type="protein sequence ID" value="KHG04345.1"/>
    <property type="molecule type" value="Genomic_DNA"/>
</dbReference>
<name>A0A0B0MUE7_GOSAR</name>
<dbReference type="AlphaFoldDB" id="A0A0B0MUE7"/>